<reference evidence="5" key="1">
    <citation type="journal article" date="2023" name="Commun. Biol.">
        <title>Genome analysis of Parmales, the sister group of diatoms, reveals the evolutionary specialization of diatoms from phago-mixotrophs to photoautotrophs.</title>
        <authorList>
            <person name="Ban H."/>
            <person name="Sato S."/>
            <person name="Yoshikawa S."/>
            <person name="Yamada K."/>
            <person name="Nakamura Y."/>
            <person name="Ichinomiya M."/>
            <person name="Sato N."/>
            <person name="Blanc-Mathieu R."/>
            <person name="Endo H."/>
            <person name="Kuwata A."/>
            <person name="Ogata H."/>
        </authorList>
    </citation>
    <scope>NUCLEOTIDE SEQUENCE [LARGE SCALE GENOMIC DNA]</scope>
</reference>
<keyword evidence="5" id="KW-1185">Reference proteome</keyword>
<dbReference type="InterPro" id="IPR011344">
    <property type="entry name" value="ssDNA-bd"/>
</dbReference>
<accession>A0A9W7LBV9</accession>
<comment type="caution">
    <text evidence="4">The sequence shown here is derived from an EMBL/GenBank/DDBJ whole genome shotgun (WGS) entry which is preliminary data.</text>
</comment>
<dbReference type="InterPro" id="IPR012340">
    <property type="entry name" value="NA-bd_OB-fold"/>
</dbReference>
<evidence type="ECO:0000256" key="1">
    <source>
        <dbReference type="ARBA" id="ARBA00023125"/>
    </source>
</evidence>
<dbReference type="InterPro" id="IPR000424">
    <property type="entry name" value="Primosome_PriB/ssb"/>
</dbReference>
<dbReference type="Gene3D" id="2.40.50.140">
    <property type="entry name" value="Nucleic acid-binding proteins"/>
    <property type="match status" value="1"/>
</dbReference>
<proteinExistence type="inferred from homology"/>
<dbReference type="GO" id="GO:0009295">
    <property type="term" value="C:nucleoid"/>
    <property type="evidence" value="ECO:0007669"/>
    <property type="project" value="TreeGrafter"/>
</dbReference>
<dbReference type="SUPFAM" id="SSF50249">
    <property type="entry name" value="Nucleic acid-binding proteins"/>
    <property type="match status" value="1"/>
</dbReference>
<dbReference type="Proteomes" id="UP001165065">
    <property type="component" value="Unassembled WGS sequence"/>
</dbReference>
<dbReference type="OrthoDB" id="1078367at2759"/>
<dbReference type="CDD" id="cd04496">
    <property type="entry name" value="SSB_OBF"/>
    <property type="match status" value="1"/>
</dbReference>
<dbReference type="AlphaFoldDB" id="A0A9W7LBV9"/>
<gene>
    <name evidence="4" type="ORF">TrCOL_g5082</name>
</gene>
<sequence length="189" mass="21142">MSDEDNQGENTGGPMDTGEFGDHVPKLNSVTLVGRIGQQPNPRYFDNGNVVVNVSLAVKRKYHPLERKVRDIKYGDEETDWFPLEIWGRDAEYCAKFVKKGARVGVTGSLTIQTWIDKSTGMDRKSPKVQVKSIDILETKAEANLRDRRENRGPEQNGFWDEGQGNGKGGGEGGYTAWNGGEEQNEFFE</sequence>
<feature type="region of interest" description="Disordered" evidence="3">
    <location>
        <begin position="146"/>
        <end position="189"/>
    </location>
</feature>
<evidence type="ECO:0000256" key="3">
    <source>
        <dbReference type="SAM" id="MobiDB-lite"/>
    </source>
</evidence>
<dbReference type="NCBIfam" id="TIGR00621">
    <property type="entry name" value="ssb"/>
    <property type="match status" value="1"/>
</dbReference>
<evidence type="ECO:0000256" key="2">
    <source>
        <dbReference type="PROSITE-ProRule" id="PRU00252"/>
    </source>
</evidence>
<name>A0A9W7LBV9_9STRA</name>
<evidence type="ECO:0008006" key="6">
    <source>
        <dbReference type="Google" id="ProtNLM"/>
    </source>
</evidence>
<feature type="region of interest" description="Disordered" evidence="3">
    <location>
        <begin position="1"/>
        <end position="22"/>
    </location>
</feature>
<dbReference type="PANTHER" id="PTHR10302">
    <property type="entry name" value="SINGLE-STRANDED DNA-BINDING PROTEIN"/>
    <property type="match status" value="1"/>
</dbReference>
<dbReference type="Pfam" id="PF00436">
    <property type="entry name" value="SSB"/>
    <property type="match status" value="1"/>
</dbReference>
<dbReference type="GO" id="GO:0003697">
    <property type="term" value="F:single-stranded DNA binding"/>
    <property type="evidence" value="ECO:0007669"/>
    <property type="project" value="InterPro"/>
</dbReference>
<evidence type="ECO:0000313" key="4">
    <source>
        <dbReference type="EMBL" id="GMI44001.1"/>
    </source>
</evidence>
<feature type="compositionally biased region" description="Gly residues" evidence="3">
    <location>
        <begin position="164"/>
        <end position="174"/>
    </location>
</feature>
<dbReference type="EMBL" id="BRYA01001465">
    <property type="protein sequence ID" value="GMI44001.1"/>
    <property type="molecule type" value="Genomic_DNA"/>
</dbReference>
<organism evidence="4 5">
    <name type="scientific">Triparma columacea</name>
    <dbReference type="NCBI Taxonomy" id="722753"/>
    <lineage>
        <taxon>Eukaryota</taxon>
        <taxon>Sar</taxon>
        <taxon>Stramenopiles</taxon>
        <taxon>Ochrophyta</taxon>
        <taxon>Bolidophyceae</taxon>
        <taxon>Parmales</taxon>
        <taxon>Triparmaceae</taxon>
        <taxon>Triparma</taxon>
    </lineage>
</organism>
<evidence type="ECO:0000313" key="5">
    <source>
        <dbReference type="Proteomes" id="UP001165065"/>
    </source>
</evidence>
<dbReference type="HAMAP" id="MF_00984">
    <property type="entry name" value="SSB"/>
    <property type="match status" value="1"/>
</dbReference>
<keyword evidence="1 2" id="KW-0238">DNA-binding</keyword>
<dbReference type="GO" id="GO:0006260">
    <property type="term" value="P:DNA replication"/>
    <property type="evidence" value="ECO:0007669"/>
    <property type="project" value="InterPro"/>
</dbReference>
<dbReference type="PROSITE" id="PS50935">
    <property type="entry name" value="SSB"/>
    <property type="match status" value="1"/>
</dbReference>
<dbReference type="PANTHER" id="PTHR10302:SF0">
    <property type="entry name" value="SINGLE-STRANDED DNA-BINDING PROTEIN, MITOCHONDRIAL"/>
    <property type="match status" value="1"/>
</dbReference>
<protein>
    <recommendedName>
        <fullName evidence="6">Single-stranded DNA-binding protein</fullName>
    </recommendedName>
</protein>